<dbReference type="EMBL" id="JACXAA010000010">
    <property type="protein sequence ID" value="MBD2755921.1"/>
    <property type="molecule type" value="Genomic_DNA"/>
</dbReference>
<protein>
    <submittedName>
        <fullName evidence="1">Uncharacterized protein</fullName>
    </submittedName>
</protein>
<evidence type="ECO:0000313" key="1">
    <source>
        <dbReference type="EMBL" id="MBD2755921.1"/>
    </source>
</evidence>
<accession>A0A927GFL5</accession>
<dbReference type="RefSeq" id="WP_191041546.1">
    <property type="nucleotide sequence ID" value="NZ_JACXAA010000010.1"/>
</dbReference>
<dbReference type="AlphaFoldDB" id="A0A927GFL5"/>
<comment type="caution">
    <text evidence="1">The sequence shown here is derived from an EMBL/GenBank/DDBJ whole genome shotgun (WGS) entry which is preliminary data.</text>
</comment>
<dbReference type="Proteomes" id="UP000653797">
    <property type="component" value="Unassembled WGS sequence"/>
</dbReference>
<gene>
    <name evidence="1" type="ORF">IC230_23680</name>
</gene>
<sequence>MVIESLILIQGESVKKENLAISLANAKQIVLGSVNRFGFVVHLAASSTDDLSNALLRFAKVKDVTGVITMMVRP</sequence>
<name>A0A927GFL5_9BACT</name>
<reference evidence="1" key="1">
    <citation type="submission" date="2020-09" db="EMBL/GenBank/DDBJ databases">
        <authorList>
            <person name="Kim M.K."/>
        </authorList>
    </citation>
    <scope>NUCLEOTIDE SEQUENCE</scope>
    <source>
        <strain evidence="1">BT704</strain>
    </source>
</reference>
<organism evidence="1 2">
    <name type="scientific">Spirosoma validum</name>
    <dbReference type="NCBI Taxonomy" id="2771355"/>
    <lineage>
        <taxon>Bacteria</taxon>
        <taxon>Pseudomonadati</taxon>
        <taxon>Bacteroidota</taxon>
        <taxon>Cytophagia</taxon>
        <taxon>Cytophagales</taxon>
        <taxon>Cytophagaceae</taxon>
        <taxon>Spirosoma</taxon>
    </lineage>
</organism>
<keyword evidence="2" id="KW-1185">Reference proteome</keyword>
<proteinExistence type="predicted"/>
<evidence type="ECO:0000313" key="2">
    <source>
        <dbReference type="Proteomes" id="UP000653797"/>
    </source>
</evidence>